<name>A0AAD6SQ96_9AGAR</name>
<organism evidence="2 3">
    <name type="scientific">Mycena alexandri</name>
    <dbReference type="NCBI Taxonomy" id="1745969"/>
    <lineage>
        <taxon>Eukaryota</taxon>
        <taxon>Fungi</taxon>
        <taxon>Dikarya</taxon>
        <taxon>Basidiomycota</taxon>
        <taxon>Agaricomycotina</taxon>
        <taxon>Agaricomycetes</taxon>
        <taxon>Agaricomycetidae</taxon>
        <taxon>Agaricales</taxon>
        <taxon>Marasmiineae</taxon>
        <taxon>Mycenaceae</taxon>
        <taxon>Mycena</taxon>
    </lineage>
</organism>
<reference evidence="2" key="1">
    <citation type="submission" date="2023-03" db="EMBL/GenBank/DDBJ databases">
        <title>Massive genome expansion in bonnet fungi (Mycena s.s.) driven by repeated elements and novel gene families across ecological guilds.</title>
        <authorList>
            <consortium name="Lawrence Berkeley National Laboratory"/>
            <person name="Harder C.B."/>
            <person name="Miyauchi S."/>
            <person name="Viragh M."/>
            <person name="Kuo A."/>
            <person name="Thoen E."/>
            <person name="Andreopoulos B."/>
            <person name="Lu D."/>
            <person name="Skrede I."/>
            <person name="Drula E."/>
            <person name="Henrissat B."/>
            <person name="Morin E."/>
            <person name="Kohler A."/>
            <person name="Barry K."/>
            <person name="LaButti K."/>
            <person name="Morin E."/>
            <person name="Salamov A."/>
            <person name="Lipzen A."/>
            <person name="Mereny Z."/>
            <person name="Hegedus B."/>
            <person name="Baldrian P."/>
            <person name="Stursova M."/>
            <person name="Weitz H."/>
            <person name="Taylor A."/>
            <person name="Grigoriev I.V."/>
            <person name="Nagy L.G."/>
            <person name="Martin F."/>
            <person name="Kauserud H."/>
        </authorList>
    </citation>
    <scope>NUCLEOTIDE SEQUENCE</scope>
    <source>
        <strain evidence="2">CBHHK200</strain>
    </source>
</reference>
<dbReference type="Proteomes" id="UP001218188">
    <property type="component" value="Unassembled WGS sequence"/>
</dbReference>
<accession>A0AAD6SQ96</accession>
<comment type="caution">
    <text evidence="2">The sequence shown here is derived from an EMBL/GenBank/DDBJ whole genome shotgun (WGS) entry which is preliminary data.</text>
</comment>
<protein>
    <submittedName>
        <fullName evidence="2">Uncharacterized protein</fullName>
    </submittedName>
</protein>
<dbReference type="AlphaFoldDB" id="A0AAD6SQ96"/>
<keyword evidence="3" id="KW-1185">Reference proteome</keyword>
<evidence type="ECO:0000313" key="2">
    <source>
        <dbReference type="EMBL" id="KAJ7029847.1"/>
    </source>
</evidence>
<gene>
    <name evidence="2" type="ORF">C8F04DRAFT_1187357</name>
</gene>
<feature type="region of interest" description="Disordered" evidence="1">
    <location>
        <begin position="226"/>
        <end position="252"/>
    </location>
</feature>
<evidence type="ECO:0000313" key="3">
    <source>
        <dbReference type="Proteomes" id="UP001218188"/>
    </source>
</evidence>
<sequence length="252" mass="26704">MFVGVLAQAVTGAQVLGGLPPMPGRAECTPDAESAGSRAHGHGPRLAAVELKENGEAVSGNDNLETSSDRNNPDPWTGVVVLCTPLMLTTACTTRENGMFMSGENYNDGEMPRRAYSTAAHYMLDRKESRSKVKVLYLSYSIQITSEGTLVAGGTEMKDFKSLGISAQSTIKKGGVIKNHNLLRIIKRHQALLRLLECSVENLLAEGGGGDTTDWLSAGVEAEKTGQISKQKKEGHMAGGSSGLGIGDKVSR</sequence>
<feature type="compositionally biased region" description="Gly residues" evidence="1">
    <location>
        <begin position="237"/>
        <end position="246"/>
    </location>
</feature>
<dbReference type="EMBL" id="JARJCM010000097">
    <property type="protein sequence ID" value="KAJ7029847.1"/>
    <property type="molecule type" value="Genomic_DNA"/>
</dbReference>
<proteinExistence type="predicted"/>
<evidence type="ECO:0000256" key="1">
    <source>
        <dbReference type="SAM" id="MobiDB-lite"/>
    </source>
</evidence>